<comment type="caution">
    <text evidence="1">The sequence shown here is derived from an EMBL/GenBank/DDBJ whole genome shotgun (WGS) entry which is preliminary data.</text>
</comment>
<dbReference type="Proteomes" id="UP000814140">
    <property type="component" value="Unassembled WGS sequence"/>
</dbReference>
<evidence type="ECO:0000313" key="2">
    <source>
        <dbReference type="Proteomes" id="UP000814140"/>
    </source>
</evidence>
<gene>
    <name evidence="1" type="ORF">BV25DRAFT_1840661</name>
</gene>
<keyword evidence="2" id="KW-1185">Reference proteome</keyword>
<accession>A0ACB8SSS7</accession>
<evidence type="ECO:0000313" key="1">
    <source>
        <dbReference type="EMBL" id="KAI0059010.1"/>
    </source>
</evidence>
<protein>
    <submittedName>
        <fullName evidence="1">Uncharacterized protein</fullName>
    </submittedName>
</protein>
<organism evidence="1 2">
    <name type="scientific">Artomyces pyxidatus</name>
    <dbReference type="NCBI Taxonomy" id="48021"/>
    <lineage>
        <taxon>Eukaryota</taxon>
        <taxon>Fungi</taxon>
        <taxon>Dikarya</taxon>
        <taxon>Basidiomycota</taxon>
        <taxon>Agaricomycotina</taxon>
        <taxon>Agaricomycetes</taxon>
        <taxon>Russulales</taxon>
        <taxon>Auriscalpiaceae</taxon>
        <taxon>Artomyces</taxon>
    </lineage>
</organism>
<dbReference type="EMBL" id="MU277230">
    <property type="protein sequence ID" value="KAI0059010.1"/>
    <property type="molecule type" value="Genomic_DNA"/>
</dbReference>
<name>A0ACB8SSS7_9AGAM</name>
<reference evidence="1" key="1">
    <citation type="submission" date="2021-03" db="EMBL/GenBank/DDBJ databases">
        <authorList>
            <consortium name="DOE Joint Genome Institute"/>
            <person name="Ahrendt S."/>
            <person name="Looney B.P."/>
            <person name="Miyauchi S."/>
            <person name="Morin E."/>
            <person name="Drula E."/>
            <person name="Courty P.E."/>
            <person name="Chicoki N."/>
            <person name="Fauchery L."/>
            <person name="Kohler A."/>
            <person name="Kuo A."/>
            <person name="Labutti K."/>
            <person name="Pangilinan J."/>
            <person name="Lipzen A."/>
            <person name="Riley R."/>
            <person name="Andreopoulos W."/>
            <person name="He G."/>
            <person name="Johnson J."/>
            <person name="Barry K.W."/>
            <person name="Grigoriev I.V."/>
            <person name="Nagy L."/>
            <person name="Hibbett D."/>
            <person name="Henrissat B."/>
            <person name="Matheny P.B."/>
            <person name="Labbe J."/>
            <person name="Martin F."/>
        </authorList>
    </citation>
    <scope>NUCLEOTIDE SEQUENCE</scope>
    <source>
        <strain evidence="1">HHB10654</strain>
    </source>
</reference>
<proteinExistence type="predicted"/>
<sequence length="214" mass="22728">MASMIVKLRRPRSVSLGVTYGMVGGDLCGAGCLRAHRTAHAPVALAARELRTPALLQPQLSSLSHLRPGAQLGSSPQGCIEASRVLLVSLAGSLREGSIQHLAWRCIGSPSHADAPNRCPAYGRLSTHADAGGLGFTHPPPSPWPASSPTVFHKRDVLEGEGVIWWALPRRCSANWAATLRGQPGSPQQRRGRACSLKTAEAAWRRSWGDAEAA</sequence>
<reference evidence="1" key="2">
    <citation type="journal article" date="2022" name="New Phytol.">
        <title>Evolutionary transition to the ectomycorrhizal habit in the genomes of a hyperdiverse lineage of mushroom-forming fungi.</title>
        <authorList>
            <person name="Looney B."/>
            <person name="Miyauchi S."/>
            <person name="Morin E."/>
            <person name="Drula E."/>
            <person name="Courty P.E."/>
            <person name="Kohler A."/>
            <person name="Kuo A."/>
            <person name="LaButti K."/>
            <person name="Pangilinan J."/>
            <person name="Lipzen A."/>
            <person name="Riley R."/>
            <person name="Andreopoulos W."/>
            <person name="He G."/>
            <person name="Johnson J."/>
            <person name="Nolan M."/>
            <person name="Tritt A."/>
            <person name="Barry K.W."/>
            <person name="Grigoriev I.V."/>
            <person name="Nagy L.G."/>
            <person name="Hibbett D."/>
            <person name="Henrissat B."/>
            <person name="Matheny P.B."/>
            <person name="Labbe J."/>
            <person name="Martin F.M."/>
        </authorList>
    </citation>
    <scope>NUCLEOTIDE SEQUENCE</scope>
    <source>
        <strain evidence="1">HHB10654</strain>
    </source>
</reference>